<feature type="region of interest" description="Disordered" evidence="4">
    <location>
        <begin position="592"/>
        <end position="624"/>
    </location>
</feature>
<dbReference type="PROSITE" id="PS51460">
    <property type="entry name" value="GAR"/>
    <property type="match status" value="1"/>
</dbReference>
<feature type="compositionally biased region" description="Polar residues" evidence="4">
    <location>
        <begin position="599"/>
        <end position="608"/>
    </location>
</feature>
<dbReference type="GO" id="GO:0043332">
    <property type="term" value="C:mating projection tip"/>
    <property type="evidence" value="ECO:0007669"/>
    <property type="project" value="TreeGrafter"/>
</dbReference>
<dbReference type="PANTHER" id="PTHR37271">
    <property type="entry name" value="KARYOGAMY PROTEIN KAR9"/>
    <property type="match status" value="1"/>
</dbReference>
<evidence type="ECO:0000256" key="3">
    <source>
        <dbReference type="ARBA" id="ARBA00023212"/>
    </source>
</evidence>
<proteinExistence type="predicted"/>
<dbReference type="Proteomes" id="UP000253551">
    <property type="component" value="Unassembled WGS sequence"/>
</dbReference>
<comment type="subcellular location">
    <subcellularLocation>
        <location evidence="1">Cytoplasm</location>
        <location evidence="1">Cytoskeleton</location>
    </subcellularLocation>
</comment>
<dbReference type="InterPro" id="IPR013889">
    <property type="entry name" value="Karyogamy_KAR9"/>
</dbReference>
<dbReference type="OrthoDB" id="5559380at2759"/>
<dbReference type="GO" id="GO:0051293">
    <property type="term" value="P:establishment of spindle localization"/>
    <property type="evidence" value="ECO:0007669"/>
    <property type="project" value="TreeGrafter"/>
</dbReference>
<dbReference type="Gene3D" id="3.30.920.20">
    <property type="entry name" value="Gas2-like domain"/>
    <property type="match status" value="1"/>
</dbReference>
<feature type="region of interest" description="Disordered" evidence="4">
    <location>
        <begin position="440"/>
        <end position="564"/>
    </location>
</feature>
<evidence type="ECO:0000256" key="4">
    <source>
        <dbReference type="SAM" id="MobiDB-lite"/>
    </source>
</evidence>
<dbReference type="EMBL" id="PJQM01001515">
    <property type="protein sequence ID" value="RCI02136.1"/>
    <property type="molecule type" value="Genomic_DNA"/>
</dbReference>
<dbReference type="SUPFAM" id="SSF143575">
    <property type="entry name" value="GAS2 domain-like"/>
    <property type="match status" value="1"/>
</dbReference>
<evidence type="ECO:0000259" key="5">
    <source>
        <dbReference type="PROSITE" id="PS51460"/>
    </source>
</evidence>
<dbReference type="PANTHER" id="PTHR37271:SF1">
    <property type="entry name" value="KARYOGAMY PROTEIN KAR9"/>
    <property type="match status" value="1"/>
</dbReference>
<dbReference type="STRING" id="4846.A0A367KIW0"/>
<feature type="compositionally biased region" description="Low complexity" evidence="4">
    <location>
        <begin position="462"/>
        <end position="485"/>
    </location>
</feature>
<dbReference type="GO" id="GO:0005816">
    <property type="term" value="C:spindle pole body"/>
    <property type="evidence" value="ECO:0007669"/>
    <property type="project" value="TreeGrafter"/>
</dbReference>
<dbReference type="GO" id="GO:0005938">
    <property type="term" value="C:cell cortex"/>
    <property type="evidence" value="ECO:0007669"/>
    <property type="project" value="TreeGrafter"/>
</dbReference>
<evidence type="ECO:0000313" key="6">
    <source>
        <dbReference type="EMBL" id="RCI02136.1"/>
    </source>
</evidence>
<dbReference type="AlphaFoldDB" id="A0A367KIW0"/>
<feature type="compositionally biased region" description="Polar residues" evidence="4">
    <location>
        <begin position="526"/>
        <end position="550"/>
    </location>
</feature>
<sequence length="765" mass="87223">MTTSIITSNHQEMQFSALSLPDKEIEQIFNLQGTLNVQELLNIFQTIIGKISSWLESVHLALFSFEQNINQENFGINDLASLEKTINQMVPTISSLSELNDIMLTSGVEEQLTRLKVTKIQSEWSSLQHYLASVKQQVLANKEQSNLTFDIEKLLVQIDDISVIIFDFQEKKQHASSSVISPTSSLSEKANNNDDVFSIGSSSDSSTLVNMTASGVNREDNTMAEIDQAFDTTLQAVQAIHTKFSQLQPQELTKKRFEKLKGRWEQLEIEREDFKHEHKEDRWSTVFRRVSDQVDVMIDGLDRSVTQCYSFIQQIKTWFQQQQQQSSYKSLLRSFQHKSNTCPIDIEKFKSIEKGFEAKFKYYTPSIDRMLTILGSGISTRGSKDIAIQQRHESMSQRWSHLKEVMNELRSRDLVEIDRIISGNQHAKKVSSWKEIRYCTPDPTTETSPRSPALSQPPPSPLRSSLSDSSSSSTHLLKKTTTPKLGRNESIQSKKEDFYEEDERHFGADLMKPKKNARRILPNQIERPSTTQDIRPRTKTPNSYNKRSPNTPQPKAAEFRSKTSLGDVRKDRVMSPSVVTRSRTPLLMTRSKTPKDMSRTASPMIPQNRTHKTKNLSPIPTPSKYATNLTLRKKQSMPLLRHKPSIMEISVNENGVYRADPKDPLDIEVAQIMNASPIAIRCQRTEQGKYYFGSEFSLSSMGGKKLYTCKLMTYTDRKNGKLKSNKVLIRVGGGWQDLEFFLLEHSSLMASDVVVRTYTGNSKTS</sequence>
<evidence type="ECO:0000256" key="2">
    <source>
        <dbReference type="ARBA" id="ARBA00022490"/>
    </source>
</evidence>
<feature type="compositionally biased region" description="Basic and acidic residues" evidence="4">
    <location>
        <begin position="492"/>
        <end position="507"/>
    </location>
</feature>
<dbReference type="InterPro" id="IPR036534">
    <property type="entry name" value="GAR_dom_sf"/>
</dbReference>
<organism evidence="6 7">
    <name type="scientific">Rhizopus stolonifer</name>
    <name type="common">Rhizopus nigricans</name>
    <dbReference type="NCBI Taxonomy" id="4846"/>
    <lineage>
        <taxon>Eukaryota</taxon>
        <taxon>Fungi</taxon>
        <taxon>Fungi incertae sedis</taxon>
        <taxon>Mucoromycota</taxon>
        <taxon>Mucoromycotina</taxon>
        <taxon>Mucoromycetes</taxon>
        <taxon>Mucorales</taxon>
        <taxon>Mucorineae</taxon>
        <taxon>Rhizopodaceae</taxon>
        <taxon>Rhizopus</taxon>
    </lineage>
</organism>
<comment type="caution">
    <text evidence="6">The sequence shown here is derived from an EMBL/GenBank/DDBJ whole genome shotgun (WGS) entry which is preliminary data.</text>
</comment>
<feature type="non-terminal residue" evidence="6">
    <location>
        <position position="765"/>
    </location>
</feature>
<keyword evidence="7" id="KW-1185">Reference proteome</keyword>
<accession>A0A367KIW0</accession>
<name>A0A367KIW0_RHIST</name>
<gene>
    <name evidence="6" type="ORF">CU098_000176</name>
</gene>
<feature type="domain" description="GAR" evidence="5">
    <location>
        <begin position="660"/>
        <end position="749"/>
    </location>
</feature>
<evidence type="ECO:0000313" key="7">
    <source>
        <dbReference type="Proteomes" id="UP000253551"/>
    </source>
</evidence>
<evidence type="ECO:0000256" key="1">
    <source>
        <dbReference type="ARBA" id="ARBA00004245"/>
    </source>
</evidence>
<dbReference type="Pfam" id="PF02187">
    <property type="entry name" value="GAS2"/>
    <property type="match status" value="1"/>
</dbReference>
<protein>
    <recommendedName>
        <fullName evidence="5">GAR domain-containing protein</fullName>
    </recommendedName>
</protein>
<dbReference type="Pfam" id="PF08580">
    <property type="entry name" value="KAR9"/>
    <property type="match status" value="1"/>
</dbReference>
<keyword evidence="3" id="KW-0206">Cytoskeleton</keyword>
<reference evidence="6 7" key="1">
    <citation type="journal article" date="2018" name="G3 (Bethesda)">
        <title>Phylogenetic and Phylogenomic Definition of Rhizopus Species.</title>
        <authorList>
            <person name="Gryganskyi A.P."/>
            <person name="Golan J."/>
            <person name="Dolatabadi S."/>
            <person name="Mondo S."/>
            <person name="Robb S."/>
            <person name="Idnurm A."/>
            <person name="Muszewska A."/>
            <person name="Steczkiewicz K."/>
            <person name="Masonjones S."/>
            <person name="Liao H.L."/>
            <person name="Gajdeczka M.T."/>
            <person name="Anike F."/>
            <person name="Vuek A."/>
            <person name="Anishchenko I.M."/>
            <person name="Voigt K."/>
            <person name="de Hoog G.S."/>
            <person name="Smith M.E."/>
            <person name="Heitman J."/>
            <person name="Vilgalys R."/>
            <person name="Stajich J.E."/>
        </authorList>
    </citation>
    <scope>NUCLEOTIDE SEQUENCE [LARGE SCALE GENOMIC DNA]</scope>
    <source>
        <strain evidence="6 7">LSU 92-RS-03</strain>
    </source>
</reference>
<dbReference type="InterPro" id="IPR003108">
    <property type="entry name" value="GAR_dom"/>
</dbReference>
<dbReference type="GO" id="GO:0030473">
    <property type="term" value="P:nuclear migration along microtubule"/>
    <property type="evidence" value="ECO:0007669"/>
    <property type="project" value="TreeGrafter"/>
</dbReference>
<dbReference type="GO" id="GO:0008017">
    <property type="term" value="F:microtubule binding"/>
    <property type="evidence" value="ECO:0007669"/>
    <property type="project" value="InterPro"/>
</dbReference>
<keyword evidence="2" id="KW-0963">Cytoplasm</keyword>